<evidence type="ECO:0000256" key="11">
    <source>
        <dbReference type="ARBA" id="ARBA00048072"/>
    </source>
</evidence>
<organism evidence="14 15">
    <name type="scientific">Persicobacter diffluens</name>
    <dbReference type="NCBI Taxonomy" id="981"/>
    <lineage>
        <taxon>Bacteria</taxon>
        <taxon>Pseudomonadati</taxon>
        <taxon>Bacteroidota</taxon>
        <taxon>Cytophagia</taxon>
        <taxon>Cytophagales</taxon>
        <taxon>Persicobacteraceae</taxon>
        <taxon>Persicobacter</taxon>
    </lineage>
</organism>
<dbReference type="Pfam" id="PF00365">
    <property type="entry name" value="PFK"/>
    <property type="match status" value="1"/>
</dbReference>
<dbReference type="FunFam" id="3.40.50.450:FF:000002">
    <property type="entry name" value="ATP-dependent 6-phosphofructokinase"/>
    <property type="match status" value="1"/>
</dbReference>
<comment type="similarity">
    <text evidence="12">Belongs to the phosphofructokinase type A (PFKA) family. PPi-dependent PFK group II subfamily. Atypical ATP-dependent clade 'X' sub-subfamily.</text>
</comment>
<dbReference type="PIRSF" id="PIRSF000534">
    <property type="entry name" value="PPi_PFK_TP0108"/>
    <property type="match status" value="1"/>
</dbReference>
<evidence type="ECO:0000256" key="1">
    <source>
        <dbReference type="ARBA" id="ARBA00001946"/>
    </source>
</evidence>
<evidence type="ECO:0000256" key="12">
    <source>
        <dbReference type="HAMAP-Rule" id="MF_01981"/>
    </source>
</evidence>
<proteinExistence type="inferred from homology"/>
<evidence type="ECO:0000256" key="5">
    <source>
        <dbReference type="ARBA" id="ARBA00022741"/>
    </source>
</evidence>
<feature type="binding site" evidence="12">
    <location>
        <position position="203"/>
    </location>
    <ligand>
        <name>Mg(2+)</name>
        <dbReference type="ChEBI" id="CHEBI:18420"/>
        <note>catalytic</note>
    </ligand>
</feature>
<comment type="subcellular location">
    <subcellularLocation>
        <location evidence="12">Cytoplasm</location>
    </subcellularLocation>
</comment>
<evidence type="ECO:0000256" key="7">
    <source>
        <dbReference type="ARBA" id="ARBA00022840"/>
    </source>
</evidence>
<dbReference type="InterPro" id="IPR000023">
    <property type="entry name" value="Phosphofructokinase_dom"/>
</dbReference>
<feature type="active site" description="Proton acceptor" evidence="12">
    <location>
        <position position="233"/>
    </location>
</feature>
<comment type="function">
    <text evidence="12">Catalyzes the phosphorylation of D-fructose 6-phosphate to fructose 1,6-bisphosphate by ATP, the first committing step of glycolysis.</text>
</comment>
<dbReference type="PANTHER" id="PTHR45770">
    <property type="entry name" value="ATP-DEPENDENT 6-PHOSPHOFRUCTOKINASE 1"/>
    <property type="match status" value="1"/>
</dbReference>
<dbReference type="InterPro" id="IPR050929">
    <property type="entry name" value="PFKA"/>
</dbReference>
<evidence type="ECO:0000259" key="13">
    <source>
        <dbReference type="Pfam" id="PF00365"/>
    </source>
</evidence>
<keyword evidence="3 12" id="KW-0808">Transferase</keyword>
<keyword evidence="15" id="KW-1185">Reference proteome</keyword>
<evidence type="ECO:0000313" key="15">
    <source>
        <dbReference type="Proteomes" id="UP001310022"/>
    </source>
</evidence>
<dbReference type="GO" id="GO:0005524">
    <property type="term" value="F:ATP binding"/>
    <property type="evidence" value="ECO:0007669"/>
    <property type="project" value="UniProtKB-KW"/>
</dbReference>
<dbReference type="GO" id="GO:0006002">
    <property type="term" value="P:fructose 6-phosphate metabolic process"/>
    <property type="evidence" value="ECO:0007669"/>
    <property type="project" value="InterPro"/>
</dbReference>
<protein>
    <recommendedName>
        <fullName evidence="12">ATP-dependent 6-phosphofructokinase</fullName>
        <shortName evidence="12">ATP-PFK</shortName>
        <shortName evidence="12">Phosphofructokinase</shortName>
        <ecNumber evidence="12">2.7.1.11</ecNumber>
    </recommendedName>
    <alternativeName>
        <fullName evidence="12">Phosphohexokinase</fullName>
    </alternativeName>
</protein>
<gene>
    <name evidence="14" type="primary">pfkA_2</name>
    <name evidence="12" type="synonym">pfkA</name>
    <name evidence="14" type="ORF">PEDI_42800</name>
</gene>
<dbReference type="GO" id="GO:0046872">
    <property type="term" value="F:metal ion binding"/>
    <property type="evidence" value="ECO:0007669"/>
    <property type="project" value="UniProtKB-KW"/>
</dbReference>
<dbReference type="GO" id="GO:0047334">
    <property type="term" value="F:diphosphate-fructose-6-phosphate 1-phosphotransferase activity"/>
    <property type="evidence" value="ECO:0007669"/>
    <property type="project" value="UniProtKB-EC"/>
</dbReference>
<evidence type="ECO:0000313" key="14">
    <source>
        <dbReference type="EMBL" id="GJM63728.1"/>
    </source>
</evidence>
<dbReference type="HAMAP" id="MF_01981">
    <property type="entry name" value="Phosphofructokinase_II_X"/>
    <property type="match status" value="1"/>
</dbReference>
<feature type="binding site" evidence="12">
    <location>
        <position position="111"/>
    </location>
    <ligand>
        <name>ATP</name>
        <dbReference type="ChEBI" id="CHEBI:30616"/>
    </ligand>
</feature>
<name>A0AAN4W1Q7_9BACT</name>
<keyword evidence="5 12" id="KW-0547">Nucleotide-binding</keyword>
<dbReference type="PRINTS" id="PR00476">
    <property type="entry name" value="PHFRCTKINASE"/>
</dbReference>
<evidence type="ECO:0000256" key="6">
    <source>
        <dbReference type="ARBA" id="ARBA00022777"/>
    </source>
</evidence>
<dbReference type="Proteomes" id="UP001310022">
    <property type="component" value="Unassembled WGS sequence"/>
</dbReference>
<feature type="site" description="Important for substrate specificity; cannot use PPi as phosphoryl donor" evidence="12">
    <location>
        <position position="204"/>
    </location>
</feature>
<evidence type="ECO:0000256" key="4">
    <source>
        <dbReference type="ARBA" id="ARBA00022723"/>
    </source>
</evidence>
<sequence>MYSNTFGLETFSIEGIKQTEIKAMTNQDFEVKSLGECSVTSPLYNAYANTPMVDGLFVDNNDRILYDATLENFQKCLKEGIEPITFEKAGPREKIFFSPANTKAAIVTCGGLCPGINNVIRSVVNGLYYRYNVKNIVGIPYGYEGLIPEFGHTWVDLNPNVVKDIHLFGGSILGSSRGRQNIERMVDTLERNNINMLFTIGGDGTLSGNHVIQEEIERRGLKIATAGIPKTIDNDVNFIHKTFGFETAFTTAAPIIRDAHNEATGAFNGVAIVKLMGRDSGFIAANAALAMPDVNFVLVPESEFDLYGPNGFLEALKERLQVGRHAVVVVAEGAGQNLFDSDDSVVKDASGNVKHKDIGVLLKDTITKFFKDQEFEATVKYIDPSYIIRSEQANASDSIFCSSLAMNAVHGVMAGKTDFVVGRWNTHFTYLPIPTATSSRKKIDLNGELWWSVLENTGQPYSMKNDKK</sequence>
<keyword evidence="6 12" id="KW-0418">Kinase</keyword>
<keyword evidence="12" id="KW-0963">Cytoplasm</keyword>
<dbReference type="InterPro" id="IPR012004">
    <property type="entry name" value="PyroP-dep_PFK_TP0108"/>
</dbReference>
<comment type="catalytic activity">
    <reaction evidence="11">
        <text>beta-D-fructose 6-phosphate + diphosphate = beta-D-fructose 1,6-bisphosphate + phosphate + H(+)</text>
        <dbReference type="Rhea" id="RHEA:13613"/>
        <dbReference type="ChEBI" id="CHEBI:15378"/>
        <dbReference type="ChEBI" id="CHEBI:32966"/>
        <dbReference type="ChEBI" id="CHEBI:33019"/>
        <dbReference type="ChEBI" id="CHEBI:43474"/>
        <dbReference type="ChEBI" id="CHEBI:57634"/>
        <dbReference type="EC" id="2.7.1.90"/>
    </reaction>
</comment>
<comment type="subunit">
    <text evidence="12">Homodimer.</text>
</comment>
<dbReference type="Gene3D" id="3.40.50.450">
    <property type="match status" value="1"/>
</dbReference>
<comment type="catalytic activity">
    <reaction evidence="10 12">
        <text>beta-D-fructose 6-phosphate + ATP = beta-D-fructose 1,6-bisphosphate + ADP + H(+)</text>
        <dbReference type="Rhea" id="RHEA:16109"/>
        <dbReference type="ChEBI" id="CHEBI:15378"/>
        <dbReference type="ChEBI" id="CHEBI:30616"/>
        <dbReference type="ChEBI" id="CHEBI:32966"/>
        <dbReference type="ChEBI" id="CHEBI:57634"/>
        <dbReference type="ChEBI" id="CHEBI:456216"/>
        <dbReference type="EC" id="2.7.1.11"/>
    </reaction>
</comment>
<keyword evidence="8 12" id="KW-0460">Magnesium</keyword>
<comment type="cofactor">
    <cofactor evidence="1 12">
        <name>Mg(2+)</name>
        <dbReference type="ChEBI" id="CHEBI:18420"/>
    </cofactor>
</comment>
<evidence type="ECO:0000256" key="2">
    <source>
        <dbReference type="ARBA" id="ARBA00003138"/>
    </source>
</evidence>
<comment type="function">
    <text evidence="2">Catalyzes the phosphorylation of D-fructose 6-phosphate, the first committing step of glycolysis. Uses inorganic phosphate (PPi) as phosphoryl donor instead of ATP like common ATP-dependent phosphofructokinases (ATP-PFKs), which renders the reaction reversible, and can thus function both in glycolysis and gluconeogenesis. Consistently, PPi-PFK can replace the enzymes of both the forward (ATP-PFK) and reverse (fructose-bisphosphatase (FBPase)) reactions.</text>
</comment>
<comment type="pathway">
    <text evidence="12">Carbohydrate degradation; glycolysis; D-glyceraldehyde 3-phosphate and glycerone phosphate from D-glucose: step 3/4.</text>
</comment>
<keyword evidence="4 12" id="KW-0479">Metal-binding</keyword>
<dbReference type="SUPFAM" id="SSF53784">
    <property type="entry name" value="Phosphofructokinase"/>
    <property type="match status" value="1"/>
</dbReference>
<dbReference type="GO" id="GO:0005737">
    <property type="term" value="C:cytoplasm"/>
    <property type="evidence" value="ECO:0007669"/>
    <property type="project" value="UniProtKB-SubCell"/>
</dbReference>
<feature type="binding site" evidence="12">
    <location>
        <begin position="386"/>
        <end position="389"/>
    </location>
    <ligand>
        <name>substrate</name>
    </ligand>
</feature>
<dbReference type="NCBIfam" id="NF005301">
    <property type="entry name" value="PRK06830.1"/>
    <property type="match status" value="1"/>
</dbReference>
<evidence type="ECO:0000256" key="3">
    <source>
        <dbReference type="ARBA" id="ARBA00022679"/>
    </source>
</evidence>
<dbReference type="GO" id="GO:0003872">
    <property type="term" value="F:6-phosphofructokinase activity"/>
    <property type="evidence" value="ECO:0007669"/>
    <property type="project" value="UniProtKB-UniRule"/>
</dbReference>
<feature type="binding site" evidence="12">
    <location>
        <begin position="231"/>
        <end position="233"/>
    </location>
    <ligand>
        <name>substrate</name>
    </ligand>
</feature>
<dbReference type="InterPro" id="IPR035966">
    <property type="entry name" value="PKF_sf"/>
</dbReference>
<feature type="binding site" evidence="12">
    <location>
        <begin position="177"/>
        <end position="178"/>
    </location>
    <ligand>
        <name>ATP</name>
        <dbReference type="ChEBI" id="CHEBI:30616"/>
    </ligand>
</feature>
<feature type="binding site" evidence="12">
    <location>
        <begin position="202"/>
        <end position="205"/>
    </location>
    <ligand>
        <name>ATP</name>
        <dbReference type="ChEBI" id="CHEBI:30616"/>
    </ligand>
</feature>
<reference evidence="14 15" key="1">
    <citation type="submission" date="2021-12" db="EMBL/GenBank/DDBJ databases">
        <title>Genome sequencing of bacteria with rrn-lacking chromosome and rrn-plasmid.</title>
        <authorList>
            <person name="Anda M."/>
            <person name="Iwasaki W."/>
        </authorList>
    </citation>
    <scope>NUCLEOTIDE SEQUENCE [LARGE SCALE GENOMIC DNA]</scope>
    <source>
        <strain evidence="14 15">NBRC 15940</strain>
    </source>
</reference>
<dbReference type="AlphaFoldDB" id="A0AAN4W1Q7"/>
<evidence type="ECO:0000256" key="8">
    <source>
        <dbReference type="ARBA" id="ARBA00022842"/>
    </source>
</evidence>
<evidence type="ECO:0000256" key="10">
    <source>
        <dbReference type="ARBA" id="ARBA00048070"/>
    </source>
</evidence>
<dbReference type="EMBL" id="BQKE01000003">
    <property type="protein sequence ID" value="GJM63728.1"/>
    <property type="molecule type" value="Genomic_DNA"/>
</dbReference>
<keyword evidence="9 12" id="KW-0324">Glycolysis</keyword>
<dbReference type="InterPro" id="IPR022953">
    <property type="entry name" value="ATP_PFK"/>
</dbReference>
<keyword evidence="7 12" id="KW-0067">ATP-binding</keyword>
<dbReference type="EC" id="2.7.1.11" evidence="12"/>
<feature type="domain" description="Phosphofructokinase" evidence="13">
    <location>
        <begin position="104"/>
        <end position="410"/>
    </location>
</feature>
<evidence type="ECO:0000256" key="9">
    <source>
        <dbReference type="ARBA" id="ARBA00023152"/>
    </source>
</evidence>
<accession>A0AAN4W1Q7</accession>
<feature type="binding site" evidence="12">
    <location>
        <position position="332"/>
    </location>
    <ligand>
        <name>substrate</name>
    </ligand>
</feature>
<feature type="binding site" evidence="12">
    <location>
        <begin position="276"/>
        <end position="278"/>
    </location>
    <ligand>
        <name>substrate</name>
    </ligand>
</feature>
<comment type="caution">
    <text evidence="14">The sequence shown here is derived from an EMBL/GenBank/DDBJ whole genome shotgun (WGS) entry which is preliminary data.</text>
</comment>